<accession>A0A3S0GW07</accession>
<dbReference type="AlphaFoldDB" id="A0A3S0GW07"/>
<evidence type="ECO:0000313" key="1">
    <source>
        <dbReference type="EMBL" id="RTQ34562.1"/>
    </source>
</evidence>
<dbReference type="RefSeq" id="WP_126469558.1">
    <property type="nucleotide sequence ID" value="NZ_RXOE01000002.1"/>
</dbReference>
<dbReference type="EMBL" id="RXOE01000002">
    <property type="protein sequence ID" value="RTQ34562.1"/>
    <property type="molecule type" value="Genomic_DNA"/>
</dbReference>
<proteinExistence type="predicted"/>
<keyword evidence="2" id="KW-1185">Reference proteome</keyword>
<name>A0A3S0GW07_9BURK</name>
<dbReference type="OrthoDB" id="8856797at2"/>
<comment type="caution">
    <text evidence="1">The sequence shown here is derived from an EMBL/GenBank/DDBJ whole genome shotgun (WGS) entry which is preliminary data.</text>
</comment>
<reference evidence="1 2" key="1">
    <citation type="submission" date="2018-12" db="EMBL/GenBank/DDBJ databases">
        <title>The genome of Variovorax gossypii DSM 100435.</title>
        <authorList>
            <person name="Gao J."/>
            <person name="Sun J."/>
        </authorList>
    </citation>
    <scope>NUCLEOTIDE SEQUENCE [LARGE SCALE GENOMIC DNA]</scope>
    <source>
        <strain evidence="1 2">DSM 100435</strain>
    </source>
</reference>
<dbReference type="Proteomes" id="UP000267418">
    <property type="component" value="Unassembled WGS sequence"/>
</dbReference>
<organism evidence="1 2">
    <name type="scientific">Variovorax gossypii</name>
    <dbReference type="NCBI Taxonomy" id="1679495"/>
    <lineage>
        <taxon>Bacteria</taxon>
        <taxon>Pseudomonadati</taxon>
        <taxon>Pseudomonadota</taxon>
        <taxon>Betaproteobacteria</taxon>
        <taxon>Burkholderiales</taxon>
        <taxon>Comamonadaceae</taxon>
        <taxon>Variovorax</taxon>
    </lineage>
</organism>
<protein>
    <submittedName>
        <fullName evidence="1">Uncharacterized protein</fullName>
    </submittedName>
</protein>
<evidence type="ECO:0000313" key="2">
    <source>
        <dbReference type="Proteomes" id="UP000267418"/>
    </source>
</evidence>
<gene>
    <name evidence="1" type="ORF">EJP69_09055</name>
</gene>
<sequence length="89" mass="9458">MFITRSSDSGSGSATKPSSARVARALEIHRSVAACNAHIARGGDSTHALTAALMLPCYKAEFRNLALALTSDEERELRYALDALCDCAT</sequence>